<dbReference type="STRING" id="1112.A9D12_14270"/>
<dbReference type="Gene3D" id="3.30.1020.10">
    <property type="entry name" value="Antioxidant, Horf6, Chain A, domain2"/>
    <property type="match status" value="1"/>
</dbReference>
<dbReference type="RefSeq" id="WP_068353152.1">
    <property type="nucleotide sequence ID" value="NZ_CP016033.1"/>
</dbReference>
<dbReference type="Proteomes" id="UP000078263">
    <property type="component" value="Chromosome"/>
</dbReference>
<accession>A0A192D750</accession>
<reference evidence="1 2" key="1">
    <citation type="submission" date="2016-05" db="EMBL/GenBank/DDBJ databases">
        <title>Compelete Genome Sequence of Bacteriochlorophyll-Synthesizing Bacterium Porphyrobacter neustonensis DSM 9434.</title>
        <authorList>
            <person name="Shi X.-L."/>
            <person name="Wu Y.-H."/>
            <person name="Cheng H."/>
            <person name="Xu L."/>
            <person name="Zhang X.-Q."/>
            <person name="Wang C.-S."/>
            <person name="Xu X.-W."/>
        </authorList>
    </citation>
    <scope>NUCLEOTIDE SEQUENCE [LARGE SCALE GENOMIC DNA]</scope>
    <source>
        <strain evidence="1 2">DSM 9434</strain>
    </source>
</reference>
<name>A0A192D750_9SPHN</name>
<dbReference type="AlphaFoldDB" id="A0A192D750"/>
<dbReference type="KEGG" id="pns:A9D12_14270"/>
<evidence type="ECO:0000313" key="2">
    <source>
        <dbReference type="Proteomes" id="UP000078263"/>
    </source>
</evidence>
<protein>
    <submittedName>
        <fullName evidence="1">Uncharacterized protein</fullName>
    </submittedName>
</protein>
<organism evidence="1 2">
    <name type="scientific">Erythrobacter neustonensis</name>
    <dbReference type="NCBI Taxonomy" id="1112"/>
    <lineage>
        <taxon>Bacteria</taxon>
        <taxon>Pseudomonadati</taxon>
        <taxon>Pseudomonadota</taxon>
        <taxon>Alphaproteobacteria</taxon>
        <taxon>Sphingomonadales</taxon>
        <taxon>Erythrobacteraceae</taxon>
        <taxon>Erythrobacter/Porphyrobacter group</taxon>
        <taxon>Erythrobacter</taxon>
    </lineage>
</organism>
<proteinExistence type="predicted"/>
<evidence type="ECO:0000313" key="1">
    <source>
        <dbReference type="EMBL" id="ANK13935.1"/>
    </source>
</evidence>
<keyword evidence="2" id="KW-1185">Reference proteome</keyword>
<sequence length="67" mass="7514">MGRNFGEILCVIDSLQPGHKSRIATAADWRPSDKVINPPSIPDEKAKDMFPQSFETIKPYLRMVAVV</sequence>
<dbReference type="SUPFAM" id="SSF52833">
    <property type="entry name" value="Thioredoxin-like"/>
    <property type="match status" value="1"/>
</dbReference>
<dbReference type="EMBL" id="CP016033">
    <property type="protein sequence ID" value="ANK13935.1"/>
    <property type="molecule type" value="Genomic_DNA"/>
</dbReference>
<dbReference type="InterPro" id="IPR036249">
    <property type="entry name" value="Thioredoxin-like_sf"/>
</dbReference>
<gene>
    <name evidence="1" type="ORF">A9D12_14270</name>
</gene>